<evidence type="ECO:0000256" key="1">
    <source>
        <dbReference type="SAM" id="SignalP"/>
    </source>
</evidence>
<dbReference type="RefSeq" id="WP_206255426.1">
    <property type="nucleotide sequence ID" value="NZ_CP071060.1"/>
</dbReference>
<dbReference type="NCBIfam" id="TIGR03016">
    <property type="entry name" value="pepcterm_hypo_1"/>
    <property type="match status" value="1"/>
</dbReference>
<feature type="signal peptide" evidence="1">
    <location>
        <begin position="1"/>
        <end position="29"/>
    </location>
</feature>
<proteinExistence type="predicted"/>
<sequence>MATAKMRPARKPLSLCVLAACVGAVPAMAVADYASTGLFNGATPQGSGFAGEGPSNNWRIEPTLGVGLTWSDNVRLSNEGKHVADWSLRVEPGFATSGRTSRSYGSFRASVNANVYASEDSLNRTNLNMYGTGTVDLYERKLLLDASATASQEQITTLGAPAGGAAYNPNNATQLTTFSLSPYFRWQWGARENGEIRYRATLSDSSNNFLNNSLRQDVSLVVGNGASPDPLGWFLTGNHSVIKYDTANDSKTSDARLYGIYAIDPMFKLRADVGYERNNFAAFGGEEQQIYGGGFEWTPSPRTRFAGMTEKRFFGNGYNYEFTWRGALSSFSATFVRDVTTTSSTLSSLQLLGLMVAYAEAGSKSPDGGKSAAKTWHDRGLPYLEEILAGATFVTRSYYLEKRAQVSGGLTGARNGLALSLTYTDRRRLVDPALLVPGDQLANFDVVEDMGGTLVFNHRLTPISNLTALLGASRSNGETLGLTTTTRRRDASLSGSTSFGQSIIGSVSYRYQASRGASSYDENSVAATLGMRF</sequence>
<dbReference type="EMBL" id="CP071060">
    <property type="protein sequence ID" value="QSI78137.1"/>
    <property type="molecule type" value="Genomic_DNA"/>
</dbReference>
<keyword evidence="3" id="KW-1185">Reference proteome</keyword>
<keyword evidence="1" id="KW-0732">Signal</keyword>
<accession>A0ABX7MEA8</accession>
<feature type="chain" id="PRO_5047309857" evidence="1">
    <location>
        <begin position="30"/>
        <end position="533"/>
    </location>
</feature>
<name>A0ABX7MEA8_9RHOO</name>
<evidence type="ECO:0000313" key="3">
    <source>
        <dbReference type="Proteomes" id="UP000663570"/>
    </source>
</evidence>
<organism evidence="2 3">
    <name type="scientific">Niveibacterium microcysteis</name>
    <dbReference type="NCBI Taxonomy" id="2811415"/>
    <lineage>
        <taxon>Bacteria</taxon>
        <taxon>Pseudomonadati</taxon>
        <taxon>Pseudomonadota</taxon>
        <taxon>Betaproteobacteria</taxon>
        <taxon>Rhodocyclales</taxon>
        <taxon>Rhodocyclaceae</taxon>
        <taxon>Niveibacterium</taxon>
    </lineage>
</organism>
<evidence type="ECO:0000313" key="2">
    <source>
        <dbReference type="EMBL" id="QSI78137.1"/>
    </source>
</evidence>
<reference evidence="2 3" key="1">
    <citation type="submission" date="2021-02" db="EMBL/GenBank/DDBJ databases">
        <title>Niveibacterium changnyeongensis HC41.</title>
        <authorList>
            <person name="Kang M."/>
        </authorList>
    </citation>
    <scope>NUCLEOTIDE SEQUENCE [LARGE SCALE GENOMIC DNA]</scope>
    <source>
        <strain evidence="2 3">HC41</strain>
    </source>
</reference>
<dbReference type="InterPro" id="IPR017467">
    <property type="entry name" value="CHP03016_PEP-CTERM"/>
</dbReference>
<gene>
    <name evidence="2" type="ORF">JY500_05710</name>
</gene>
<dbReference type="Proteomes" id="UP000663570">
    <property type="component" value="Chromosome"/>
</dbReference>
<protein>
    <submittedName>
        <fullName evidence="2">TIGR03016 family PEP-CTERM system-associated outer membrane protein</fullName>
    </submittedName>
</protein>